<proteinExistence type="predicted"/>
<evidence type="ECO:0000313" key="8">
    <source>
        <dbReference type="Proteomes" id="UP000290909"/>
    </source>
</evidence>
<protein>
    <submittedName>
        <fullName evidence="7">D-allose transporter subunit</fullName>
    </submittedName>
</protein>
<evidence type="ECO:0000256" key="4">
    <source>
        <dbReference type="ARBA" id="ARBA00022989"/>
    </source>
</evidence>
<keyword evidence="5 6" id="KW-0472">Membrane</keyword>
<evidence type="ECO:0000256" key="3">
    <source>
        <dbReference type="ARBA" id="ARBA00022692"/>
    </source>
</evidence>
<feature type="transmembrane region" description="Helical" evidence="6">
    <location>
        <begin position="153"/>
        <end position="172"/>
    </location>
</feature>
<organism evidence="7 8">
    <name type="scientific">Acholeplasma hippikon</name>
    <dbReference type="NCBI Taxonomy" id="264636"/>
    <lineage>
        <taxon>Bacteria</taxon>
        <taxon>Bacillati</taxon>
        <taxon>Mycoplasmatota</taxon>
        <taxon>Mollicutes</taxon>
        <taxon>Acholeplasmatales</taxon>
        <taxon>Acholeplasmataceae</taxon>
        <taxon>Acholeplasma</taxon>
    </lineage>
</organism>
<dbReference type="CDD" id="cd06580">
    <property type="entry name" value="TM_PBP1_transp_TpRbsC_like"/>
    <property type="match status" value="1"/>
</dbReference>
<keyword evidence="8" id="KW-1185">Reference proteome</keyword>
<dbReference type="InterPro" id="IPR001851">
    <property type="entry name" value="ABC_transp_permease"/>
</dbReference>
<gene>
    <name evidence="7" type="ORF">NCTC10172_00101</name>
</gene>
<dbReference type="PANTHER" id="PTHR47089:SF1">
    <property type="entry name" value="GUANOSINE ABC TRANSPORTER PERMEASE PROTEIN NUPP"/>
    <property type="match status" value="1"/>
</dbReference>
<dbReference type="EMBL" id="LR215050">
    <property type="protein sequence ID" value="VEU82095.1"/>
    <property type="molecule type" value="Genomic_DNA"/>
</dbReference>
<dbReference type="GO" id="GO:0022857">
    <property type="term" value="F:transmembrane transporter activity"/>
    <property type="evidence" value="ECO:0007669"/>
    <property type="project" value="InterPro"/>
</dbReference>
<evidence type="ECO:0000256" key="5">
    <source>
        <dbReference type="ARBA" id="ARBA00023136"/>
    </source>
</evidence>
<feature type="transmembrane region" description="Helical" evidence="6">
    <location>
        <begin position="122"/>
        <end position="141"/>
    </location>
</feature>
<feature type="transmembrane region" description="Helical" evidence="6">
    <location>
        <begin position="96"/>
        <end position="116"/>
    </location>
</feature>
<evidence type="ECO:0000313" key="7">
    <source>
        <dbReference type="EMBL" id="VEU82095.1"/>
    </source>
</evidence>
<feature type="transmembrane region" description="Helical" evidence="6">
    <location>
        <begin position="205"/>
        <end position="223"/>
    </location>
</feature>
<accession>A0A449BI29</accession>
<keyword evidence="3 6" id="KW-0812">Transmembrane</keyword>
<keyword evidence="2" id="KW-1003">Cell membrane</keyword>
<feature type="transmembrane region" description="Helical" evidence="6">
    <location>
        <begin position="293"/>
        <end position="314"/>
    </location>
</feature>
<keyword evidence="4 6" id="KW-1133">Transmembrane helix</keyword>
<feature type="transmembrane region" description="Helical" evidence="6">
    <location>
        <begin position="335"/>
        <end position="354"/>
    </location>
</feature>
<dbReference type="AlphaFoldDB" id="A0A449BI29"/>
<dbReference type="RefSeq" id="WP_035368935.1">
    <property type="nucleotide sequence ID" value="NZ_LR215050.1"/>
</dbReference>
<sequence length="373" mass="40231">MKEKLNNFFLSIKKGFSKMDPRFKNSLLAVGIGILVGFIVMLIFNPANAFPALFAMLLGGFRGGIKGVGDVLLKATPIILTGVALAVTFKSGLFNIGAPGQMVIGAYVAIHVGVLWPLPPVIHWLVALILGTIAGAIWGAIPGLLKAFRNVNEVVSSIMLNYIAMYLVVYLVRSNVYNQLYAKSKNILPSAELPQMSLIFGNSDVNIGLFIAIGVALLIHYVFRHTVLGYELKATGFNPDASRYAGMNSKLNIVTSMVISGAIVGLAGAIQYLVIGTNLGVTSTLLGEGFDGISVALLGMLEPIGALISGIFLSHIRQGGYYMQVYGFPPQIIEIIISIVVYTTSISAGISLFYQRIKRQREEKKLKESEDKN</sequence>
<feature type="transmembrane region" description="Helical" evidence="6">
    <location>
        <begin position="251"/>
        <end position="273"/>
    </location>
</feature>
<feature type="transmembrane region" description="Helical" evidence="6">
    <location>
        <begin position="27"/>
        <end position="51"/>
    </location>
</feature>
<evidence type="ECO:0000256" key="1">
    <source>
        <dbReference type="ARBA" id="ARBA00004651"/>
    </source>
</evidence>
<dbReference type="Proteomes" id="UP000290909">
    <property type="component" value="Chromosome"/>
</dbReference>
<evidence type="ECO:0000256" key="6">
    <source>
        <dbReference type="SAM" id="Phobius"/>
    </source>
</evidence>
<dbReference type="STRING" id="1408416.GCA_000702765_00656"/>
<dbReference type="KEGG" id="ahk:NCTC10172_00101"/>
<dbReference type="GO" id="GO:0005886">
    <property type="term" value="C:plasma membrane"/>
    <property type="evidence" value="ECO:0007669"/>
    <property type="project" value="UniProtKB-SubCell"/>
</dbReference>
<evidence type="ECO:0000256" key="2">
    <source>
        <dbReference type="ARBA" id="ARBA00022475"/>
    </source>
</evidence>
<comment type="subcellular location">
    <subcellularLocation>
        <location evidence="1">Cell membrane</location>
        <topology evidence="1">Multi-pass membrane protein</topology>
    </subcellularLocation>
</comment>
<dbReference type="Pfam" id="PF02653">
    <property type="entry name" value="BPD_transp_2"/>
    <property type="match status" value="1"/>
</dbReference>
<dbReference type="PANTHER" id="PTHR47089">
    <property type="entry name" value="ABC TRANSPORTER, PERMEASE PROTEIN"/>
    <property type="match status" value="1"/>
</dbReference>
<name>A0A449BI29_9MOLU</name>
<reference evidence="7 8" key="1">
    <citation type="submission" date="2019-01" db="EMBL/GenBank/DDBJ databases">
        <authorList>
            <consortium name="Pathogen Informatics"/>
        </authorList>
    </citation>
    <scope>NUCLEOTIDE SEQUENCE [LARGE SCALE GENOMIC DNA]</scope>
    <source>
        <strain evidence="7 8">NCTC10172</strain>
    </source>
</reference>